<dbReference type="HOGENOM" id="CLU_1286284_0_0_1"/>
<organism evidence="1 2">
    <name type="scientific">Globisporangium ultimum (strain ATCC 200006 / CBS 805.95 / DAOM BR144)</name>
    <name type="common">Pythium ultimum</name>
    <dbReference type="NCBI Taxonomy" id="431595"/>
    <lineage>
        <taxon>Eukaryota</taxon>
        <taxon>Sar</taxon>
        <taxon>Stramenopiles</taxon>
        <taxon>Oomycota</taxon>
        <taxon>Peronosporomycetes</taxon>
        <taxon>Pythiales</taxon>
        <taxon>Pythiaceae</taxon>
        <taxon>Globisporangium</taxon>
    </lineage>
</organism>
<proteinExistence type="predicted"/>
<evidence type="ECO:0000313" key="1">
    <source>
        <dbReference type="EnsemblProtists" id="PYU1_T014830"/>
    </source>
</evidence>
<accession>K3XC81</accession>
<reference evidence="1" key="3">
    <citation type="submission" date="2015-02" db="UniProtKB">
        <authorList>
            <consortium name="EnsemblProtists"/>
        </authorList>
    </citation>
    <scope>IDENTIFICATION</scope>
    <source>
        <strain evidence="1">DAOM BR144</strain>
    </source>
</reference>
<dbReference type="VEuPathDB" id="FungiDB:PYU1_G014799"/>
<protein>
    <submittedName>
        <fullName evidence="1">Uncharacterized protein</fullName>
    </submittedName>
</protein>
<name>K3XC81_GLOUD</name>
<dbReference type="AlphaFoldDB" id="K3XC81"/>
<dbReference type="eggNOG" id="ENOG502SAWJ">
    <property type="taxonomic scope" value="Eukaryota"/>
</dbReference>
<sequence>MGAALSSHGLDPQHRELLAEYIGHSIKTLEECAQIFRGPLGRDGDDDDEYDEGARSKRFRPDVVAYPRHLRFAQFEEVFGMLVADVDPHFEFFLDADEDDGSDSVQNLVCAHQVFCAIALVANADLHAKITFILRLYTDAVGQLSVGKTRVAIHDFLLALQLVLNLADEIPSDVVRAIEDAFGREDDSKLVSVRDVYDICFTTATISGYLHVIHALVDETLATAYTDCGFGNHNV</sequence>
<reference evidence="2" key="1">
    <citation type="journal article" date="2010" name="Genome Biol.">
        <title>Genome sequence of the necrotrophic plant pathogen Pythium ultimum reveals original pathogenicity mechanisms and effector repertoire.</title>
        <authorList>
            <person name="Levesque C.A."/>
            <person name="Brouwer H."/>
            <person name="Cano L."/>
            <person name="Hamilton J.P."/>
            <person name="Holt C."/>
            <person name="Huitema E."/>
            <person name="Raffaele S."/>
            <person name="Robideau G.P."/>
            <person name="Thines M."/>
            <person name="Win J."/>
            <person name="Zerillo M.M."/>
            <person name="Beakes G.W."/>
            <person name="Boore J.L."/>
            <person name="Busam D."/>
            <person name="Dumas B."/>
            <person name="Ferriera S."/>
            <person name="Fuerstenberg S.I."/>
            <person name="Gachon C.M."/>
            <person name="Gaulin E."/>
            <person name="Govers F."/>
            <person name="Grenville-Briggs L."/>
            <person name="Horner N."/>
            <person name="Hostetler J."/>
            <person name="Jiang R.H."/>
            <person name="Johnson J."/>
            <person name="Krajaejun T."/>
            <person name="Lin H."/>
            <person name="Meijer H.J."/>
            <person name="Moore B."/>
            <person name="Morris P."/>
            <person name="Phuntmart V."/>
            <person name="Puiu D."/>
            <person name="Shetty J."/>
            <person name="Stajich J.E."/>
            <person name="Tripathy S."/>
            <person name="Wawra S."/>
            <person name="van West P."/>
            <person name="Whitty B.R."/>
            <person name="Coutinho P.M."/>
            <person name="Henrissat B."/>
            <person name="Martin F."/>
            <person name="Thomas P.D."/>
            <person name="Tyler B.M."/>
            <person name="De Vries R.P."/>
            <person name="Kamoun S."/>
            <person name="Yandell M."/>
            <person name="Tisserat N."/>
            <person name="Buell C.R."/>
        </authorList>
    </citation>
    <scope>NUCLEOTIDE SEQUENCE</scope>
    <source>
        <strain evidence="2">DAOM:BR144</strain>
    </source>
</reference>
<dbReference type="OMA" id="ECAQIFR"/>
<evidence type="ECO:0000313" key="2">
    <source>
        <dbReference type="Proteomes" id="UP000019132"/>
    </source>
</evidence>
<dbReference type="EMBL" id="ADOS01001592">
    <property type="status" value="NOT_ANNOTATED_CDS"/>
    <property type="molecule type" value="Genomic_DNA"/>
</dbReference>
<dbReference type="EnsemblProtists" id="PYU1_T014830">
    <property type="protein sequence ID" value="PYU1_T014830"/>
    <property type="gene ID" value="PYU1_G014799"/>
</dbReference>
<keyword evidence="2" id="KW-1185">Reference proteome</keyword>
<dbReference type="Proteomes" id="UP000019132">
    <property type="component" value="Unassembled WGS sequence"/>
</dbReference>
<dbReference type="InParanoid" id="K3XC81"/>
<reference evidence="2" key="2">
    <citation type="submission" date="2010-04" db="EMBL/GenBank/DDBJ databases">
        <authorList>
            <person name="Buell R."/>
            <person name="Hamilton J."/>
            <person name="Hostetler J."/>
        </authorList>
    </citation>
    <scope>NUCLEOTIDE SEQUENCE [LARGE SCALE GENOMIC DNA]</scope>
    <source>
        <strain evidence="2">DAOM:BR144</strain>
    </source>
</reference>